<dbReference type="GO" id="GO:0016324">
    <property type="term" value="C:apical plasma membrane"/>
    <property type="evidence" value="ECO:0007669"/>
    <property type="project" value="TreeGrafter"/>
</dbReference>
<dbReference type="GO" id="GO:0016887">
    <property type="term" value="F:ATP hydrolysis activity"/>
    <property type="evidence" value="ECO:0007669"/>
    <property type="project" value="InterPro"/>
</dbReference>
<dbReference type="Gene3D" id="3.30.428.10">
    <property type="entry name" value="HIT-like"/>
    <property type="match status" value="1"/>
</dbReference>
<evidence type="ECO:0000256" key="6">
    <source>
        <dbReference type="ARBA" id="ARBA00023136"/>
    </source>
</evidence>
<evidence type="ECO:0000313" key="10">
    <source>
        <dbReference type="Proteomes" id="UP000298787"/>
    </source>
</evidence>
<dbReference type="InterPro" id="IPR050352">
    <property type="entry name" value="ABCG_transporters"/>
</dbReference>
<keyword evidence="9" id="KW-0547">Nucleotide-binding</keyword>
<name>A0A4U5VCU1_COLLU</name>
<accession>A0A4U5VCU1</accession>
<evidence type="ECO:0000256" key="3">
    <source>
        <dbReference type="ARBA" id="ARBA00022448"/>
    </source>
</evidence>
<dbReference type="InterPro" id="IPR019808">
    <property type="entry name" value="Histidine_triad_CS"/>
</dbReference>
<dbReference type="STRING" id="240159.A0A4U5VCU1"/>
<keyword evidence="4" id="KW-0812">Transmembrane</keyword>
<dbReference type="Pfam" id="PF01230">
    <property type="entry name" value="HIT"/>
    <property type="match status" value="1"/>
</dbReference>
<keyword evidence="9" id="KW-0067">ATP-binding</keyword>
<dbReference type="GO" id="GO:0005524">
    <property type="term" value="F:ATP binding"/>
    <property type="evidence" value="ECO:0007669"/>
    <property type="project" value="UniProtKB-KW"/>
</dbReference>
<sequence length="298" mass="32680">MQTVEPEDGTKFRESFKFVSEAKEEVKRDAWREDGGQEPSEPSCCLSVSKISYTVSERVGPWWDLPSHRKRWTRQILNDVSFHVDSGQIMGILGNSGSGKTTLLDAISGRIGNCGTLLGEVFINGRKMKREEYQDCFSYVLQSDNLLSYLTVEETLTYTAQLALRKHSAEAIKKKVSAAMAELSLTHVAHSVIGGRVFPGISGGERRRVSIASQLLQDPTPTHILVVPKKPIVQLSQAEDGDAALLGHLMVVAKKCAQEAGLSKGYRIVINDGPDGGQSVYHIHLHVLGGRIMGWPPG</sequence>
<dbReference type="InterPro" id="IPR011146">
    <property type="entry name" value="HIT-like"/>
</dbReference>
<dbReference type="PANTHER" id="PTHR48041:SF113">
    <property type="entry name" value="ATP-BINDING CASSETTE SUB-FAMILY G MEMBER 5"/>
    <property type="match status" value="1"/>
</dbReference>
<dbReference type="GO" id="GO:0043190">
    <property type="term" value="C:ATP-binding cassette (ABC) transporter complex"/>
    <property type="evidence" value="ECO:0007669"/>
    <property type="project" value="TreeGrafter"/>
</dbReference>
<keyword evidence="6" id="KW-0472">Membrane</keyword>
<organism evidence="9 10">
    <name type="scientific">Collichthys lucidus</name>
    <name type="common">Big head croaker</name>
    <name type="synonym">Sciaena lucida</name>
    <dbReference type="NCBI Taxonomy" id="240159"/>
    <lineage>
        <taxon>Eukaryota</taxon>
        <taxon>Metazoa</taxon>
        <taxon>Chordata</taxon>
        <taxon>Craniata</taxon>
        <taxon>Vertebrata</taxon>
        <taxon>Euteleostomi</taxon>
        <taxon>Actinopterygii</taxon>
        <taxon>Neopterygii</taxon>
        <taxon>Teleostei</taxon>
        <taxon>Neoteleostei</taxon>
        <taxon>Acanthomorphata</taxon>
        <taxon>Eupercaria</taxon>
        <taxon>Sciaenidae</taxon>
        <taxon>Collichthys</taxon>
    </lineage>
</organism>
<feature type="domain" description="ABC transporter" evidence="8">
    <location>
        <begin position="46"/>
        <end position="297"/>
    </location>
</feature>
<evidence type="ECO:0000313" key="9">
    <source>
        <dbReference type="EMBL" id="TKS85927.1"/>
    </source>
</evidence>
<dbReference type="PROSITE" id="PS00211">
    <property type="entry name" value="ABC_TRANSPORTER_1"/>
    <property type="match status" value="1"/>
</dbReference>
<evidence type="ECO:0000256" key="2">
    <source>
        <dbReference type="ARBA" id="ARBA00005814"/>
    </source>
</evidence>
<keyword evidence="3" id="KW-0813">Transport</keyword>
<dbReference type="Pfam" id="PF00005">
    <property type="entry name" value="ABC_tran"/>
    <property type="match status" value="1"/>
</dbReference>
<comment type="subcellular location">
    <subcellularLocation>
        <location evidence="1">Membrane</location>
        <topology evidence="1">Multi-pass membrane protein</topology>
    </subcellularLocation>
</comment>
<dbReference type="InterPro" id="IPR003439">
    <property type="entry name" value="ABC_transporter-like_ATP-bd"/>
</dbReference>
<dbReference type="Proteomes" id="UP000298787">
    <property type="component" value="Chromosome 17"/>
</dbReference>
<dbReference type="Gene3D" id="3.40.50.300">
    <property type="entry name" value="P-loop containing nucleotide triphosphate hydrolases"/>
    <property type="match status" value="1"/>
</dbReference>
<evidence type="ECO:0000256" key="1">
    <source>
        <dbReference type="ARBA" id="ARBA00004141"/>
    </source>
</evidence>
<dbReference type="SUPFAM" id="SSF52540">
    <property type="entry name" value="P-loop containing nucleoside triphosphate hydrolases"/>
    <property type="match status" value="1"/>
</dbReference>
<dbReference type="PROSITE" id="PS50893">
    <property type="entry name" value="ABC_TRANSPORTER_2"/>
    <property type="match status" value="1"/>
</dbReference>
<evidence type="ECO:0000256" key="4">
    <source>
        <dbReference type="ARBA" id="ARBA00022692"/>
    </source>
</evidence>
<evidence type="ECO:0000256" key="5">
    <source>
        <dbReference type="ARBA" id="ARBA00022989"/>
    </source>
</evidence>
<feature type="compositionally biased region" description="Basic and acidic residues" evidence="7">
    <location>
        <begin position="21"/>
        <end position="35"/>
    </location>
</feature>
<evidence type="ECO:0000256" key="7">
    <source>
        <dbReference type="SAM" id="MobiDB-lite"/>
    </source>
</evidence>
<dbReference type="PROSITE" id="PS00892">
    <property type="entry name" value="HIT_1"/>
    <property type="match status" value="1"/>
</dbReference>
<feature type="region of interest" description="Disordered" evidence="7">
    <location>
        <begin position="21"/>
        <end position="43"/>
    </location>
</feature>
<dbReference type="AlphaFoldDB" id="A0A4U5VCU1"/>
<evidence type="ECO:0000259" key="8">
    <source>
        <dbReference type="PROSITE" id="PS50893"/>
    </source>
</evidence>
<dbReference type="GO" id="GO:0042632">
    <property type="term" value="P:cholesterol homeostasis"/>
    <property type="evidence" value="ECO:0007669"/>
    <property type="project" value="TreeGrafter"/>
</dbReference>
<gene>
    <name evidence="9" type="ORF">D9C73_019415</name>
</gene>
<dbReference type="SUPFAM" id="SSF54197">
    <property type="entry name" value="HIT-like"/>
    <property type="match status" value="1"/>
</dbReference>
<dbReference type="EMBL" id="CM014094">
    <property type="protein sequence ID" value="TKS85927.1"/>
    <property type="molecule type" value="Genomic_DNA"/>
</dbReference>
<comment type="similarity">
    <text evidence="2">Belongs to the ABC transporter superfamily. ABCG family. Eye pigment precursor importer (TC 3.A.1.204) subfamily.</text>
</comment>
<dbReference type="InterPro" id="IPR017871">
    <property type="entry name" value="ABC_transporter-like_CS"/>
</dbReference>
<keyword evidence="5" id="KW-1133">Transmembrane helix</keyword>
<dbReference type="PANTHER" id="PTHR48041">
    <property type="entry name" value="ABC TRANSPORTER G FAMILY MEMBER 28"/>
    <property type="match status" value="1"/>
</dbReference>
<keyword evidence="10" id="KW-1185">Reference proteome</keyword>
<reference evidence="9 10" key="1">
    <citation type="submission" date="2019-01" db="EMBL/GenBank/DDBJ databases">
        <title>Genome Assembly of Collichthys lucidus.</title>
        <authorList>
            <person name="Cai M."/>
            <person name="Xiao S."/>
        </authorList>
    </citation>
    <scope>NUCLEOTIDE SEQUENCE [LARGE SCALE GENOMIC DNA]</scope>
    <source>
        <strain evidence="9">JT15FE1705JMU</strain>
        <tissue evidence="9">Muscle</tissue>
    </source>
</reference>
<dbReference type="InterPro" id="IPR036265">
    <property type="entry name" value="HIT-like_sf"/>
</dbReference>
<dbReference type="InterPro" id="IPR027417">
    <property type="entry name" value="P-loop_NTPase"/>
</dbReference>
<protein>
    <submittedName>
        <fullName evidence="9">ATP-binding cassette sub-family G member 5</fullName>
    </submittedName>
</protein>
<proteinExistence type="inferred from homology"/>
<dbReference type="GO" id="GO:0042626">
    <property type="term" value="F:ATPase-coupled transmembrane transporter activity"/>
    <property type="evidence" value="ECO:0007669"/>
    <property type="project" value="TreeGrafter"/>
</dbReference>
<dbReference type="GO" id="GO:0033344">
    <property type="term" value="P:cholesterol efflux"/>
    <property type="evidence" value="ECO:0007669"/>
    <property type="project" value="TreeGrafter"/>
</dbReference>